<dbReference type="AlphaFoldDB" id="A0A1K1SSQ6"/>
<dbReference type="EMBL" id="FPIZ01000031">
    <property type="protein sequence ID" value="SFW87111.1"/>
    <property type="molecule type" value="Genomic_DNA"/>
</dbReference>
<sequence>MISDSVEKSNYNNIKGNKMNDKAYFLIFIFLIFSINLLGQSSPVRIVYAKVLNVEGLTILDDDFARKTRIGVRRYYYAIKHFKVVDYKGDTMLLAYVFDTKRQLAEAANDFGIKKDSIYEFSVSRFKPCKSDFSNMIGCAYEDTLYMPHPKSIIKKSYDSIDRIHDAVHIYYDLWLELIR</sequence>
<keyword evidence="1" id="KW-0812">Transmembrane</keyword>
<keyword evidence="5" id="KW-1185">Reference proteome</keyword>
<dbReference type="Proteomes" id="UP000183788">
    <property type="component" value="Unassembled WGS sequence"/>
</dbReference>
<feature type="transmembrane region" description="Helical" evidence="1">
    <location>
        <begin position="23"/>
        <end position="39"/>
    </location>
</feature>
<evidence type="ECO:0000313" key="4">
    <source>
        <dbReference type="Proteomes" id="UP000183788"/>
    </source>
</evidence>
<protein>
    <submittedName>
        <fullName evidence="2">Uncharacterized protein</fullName>
    </submittedName>
</protein>
<keyword evidence="1" id="KW-0472">Membrane</keyword>
<gene>
    <name evidence="2" type="ORF">SAMN05661012_06021</name>
    <name evidence="3" type="ORF">SR876_33460</name>
</gene>
<keyword evidence="1" id="KW-1133">Transmembrane helix</keyword>
<reference evidence="2 4" key="1">
    <citation type="submission" date="2016-11" db="EMBL/GenBank/DDBJ databases">
        <authorList>
            <person name="Jaros S."/>
            <person name="Januszkiewicz K."/>
            <person name="Wedrychowicz H."/>
        </authorList>
    </citation>
    <scope>NUCLEOTIDE SEQUENCE [LARGE SCALE GENOMIC DNA]</scope>
    <source>
        <strain evidence="2 4">DSM 784</strain>
    </source>
</reference>
<dbReference type="OrthoDB" id="9826654at2"/>
<dbReference type="EMBL" id="CP140154">
    <property type="protein sequence ID" value="WQG89842.1"/>
    <property type="molecule type" value="Genomic_DNA"/>
</dbReference>
<evidence type="ECO:0000313" key="3">
    <source>
        <dbReference type="EMBL" id="WQG89842.1"/>
    </source>
</evidence>
<evidence type="ECO:0000256" key="1">
    <source>
        <dbReference type="SAM" id="Phobius"/>
    </source>
</evidence>
<dbReference type="Proteomes" id="UP001326715">
    <property type="component" value="Chromosome"/>
</dbReference>
<evidence type="ECO:0000313" key="5">
    <source>
        <dbReference type="Proteomes" id="UP001326715"/>
    </source>
</evidence>
<accession>A0A1K1SSQ6</accession>
<reference evidence="3 5" key="2">
    <citation type="submission" date="2023-11" db="EMBL/GenBank/DDBJ databases">
        <title>MicrobeMod: A computational toolkit for identifying prokaryotic methylation and restriction-modification with nanopore sequencing.</title>
        <authorList>
            <person name="Crits-Christoph A."/>
            <person name="Kang S.C."/>
            <person name="Lee H."/>
            <person name="Ostrov N."/>
        </authorList>
    </citation>
    <scope>NUCLEOTIDE SEQUENCE [LARGE SCALE GENOMIC DNA]</scope>
    <source>
        <strain evidence="3 5">ATCC 23090</strain>
    </source>
</reference>
<proteinExistence type="predicted"/>
<name>A0A1K1SSQ6_9BACT</name>
<organism evidence="2 4">
    <name type="scientific">Chitinophaga sancti</name>
    <dbReference type="NCBI Taxonomy" id="1004"/>
    <lineage>
        <taxon>Bacteria</taxon>
        <taxon>Pseudomonadati</taxon>
        <taxon>Bacteroidota</taxon>
        <taxon>Chitinophagia</taxon>
        <taxon>Chitinophagales</taxon>
        <taxon>Chitinophagaceae</taxon>
        <taxon>Chitinophaga</taxon>
    </lineage>
</organism>
<dbReference type="RefSeq" id="WP_072365569.1">
    <property type="nucleotide sequence ID" value="NZ_CP139972.1"/>
</dbReference>
<evidence type="ECO:0000313" key="2">
    <source>
        <dbReference type="EMBL" id="SFW87111.1"/>
    </source>
</evidence>